<dbReference type="Proteomes" id="UP000814140">
    <property type="component" value="Unassembled WGS sequence"/>
</dbReference>
<name>A0ACB8SUY5_9AGAM</name>
<comment type="caution">
    <text evidence="1">The sequence shown here is derived from an EMBL/GenBank/DDBJ whole genome shotgun (WGS) entry which is preliminary data.</text>
</comment>
<evidence type="ECO:0000313" key="1">
    <source>
        <dbReference type="EMBL" id="KAI0060414.1"/>
    </source>
</evidence>
<sequence>MVDEVYGDDANSYRPNQTPGPAVALWWTKSLKVYTSESNRRLKKIRDDMKALGVMETPVADWL</sequence>
<accession>A0ACB8SUY5</accession>
<evidence type="ECO:0000313" key="2">
    <source>
        <dbReference type="Proteomes" id="UP000814140"/>
    </source>
</evidence>
<keyword evidence="2" id="KW-1185">Reference proteome</keyword>
<reference evidence="1" key="2">
    <citation type="journal article" date="2022" name="New Phytol.">
        <title>Evolutionary transition to the ectomycorrhizal habit in the genomes of a hyperdiverse lineage of mushroom-forming fungi.</title>
        <authorList>
            <person name="Looney B."/>
            <person name="Miyauchi S."/>
            <person name="Morin E."/>
            <person name="Drula E."/>
            <person name="Courty P.E."/>
            <person name="Kohler A."/>
            <person name="Kuo A."/>
            <person name="LaButti K."/>
            <person name="Pangilinan J."/>
            <person name="Lipzen A."/>
            <person name="Riley R."/>
            <person name="Andreopoulos W."/>
            <person name="He G."/>
            <person name="Johnson J."/>
            <person name="Nolan M."/>
            <person name="Tritt A."/>
            <person name="Barry K.W."/>
            <person name="Grigoriev I.V."/>
            <person name="Nagy L.G."/>
            <person name="Hibbett D."/>
            <person name="Henrissat B."/>
            <person name="Matheny P.B."/>
            <person name="Labbe J."/>
            <person name="Martin F.M."/>
        </authorList>
    </citation>
    <scope>NUCLEOTIDE SEQUENCE</scope>
    <source>
        <strain evidence="1">HHB10654</strain>
    </source>
</reference>
<organism evidence="1 2">
    <name type="scientific">Artomyces pyxidatus</name>
    <dbReference type="NCBI Taxonomy" id="48021"/>
    <lineage>
        <taxon>Eukaryota</taxon>
        <taxon>Fungi</taxon>
        <taxon>Dikarya</taxon>
        <taxon>Basidiomycota</taxon>
        <taxon>Agaricomycotina</taxon>
        <taxon>Agaricomycetes</taxon>
        <taxon>Russulales</taxon>
        <taxon>Auriscalpiaceae</taxon>
        <taxon>Artomyces</taxon>
    </lineage>
</organism>
<protein>
    <submittedName>
        <fullName evidence="1">Uncharacterized protein</fullName>
    </submittedName>
</protein>
<reference evidence="1" key="1">
    <citation type="submission" date="2021-03" db="EMBL/GenBank/DDBJ databases">
        <authorList>
            <consortium name="DOE Joint Genome Institute"/>
            <person name="Ahrendt S."/>
            <person name="Looney B.P."/>
            <person name="Miyauchi S."/>
            <person name="Morin E."/>
            <person name="Drula E."/>
            <person name="Courty P.E."/>
            <person name="Chicoki N."/>
            <person name="Fauchery L."/>
            <person name="Kohler A."/>
            <person name="Kuo A."/>
            <person name="Labutti K."/>
            <person name="Pangilinan J."/>
            <person name="Lipzen A."/>
            <person name="Riley R."/>
            <person name="Andreopoulos W."/>
            <person name="He G."/>
            <person name="Johnson J."/>
            <person name="Barry K.W."/>
            <person name="Grigoriev I.V."/>
            <person name="Nagy L."/>
            <person name="Hibbett D."/>
            <person name="Henrissat B."/>
            <person name="Matheny P.B."/>
            <person name="Labbe J."/>
            <person name="Martin F."/>
        </authorList>
    </citation>
    <scope>NUCLEOTIDE SEQUENCE</scope>
    <source>
        <strain evidence="1">HHB10654</strain>
    </source>
</reference>
<gene>
    <name evidence="1" type="ORF">BV25DRAFT_1827907</name>
</gene>
<dbReference type="EMBL" id="MU277219">
    <property type="protein sequence ID" value="KAI0060414.1"/>
    <property type="molecule type" value="Genomic_DNA"/>
</dbReference>
<proteinExistence type="predicted"/>